<dbReference type="InterPro" id="IPR018114">
    <property type="entry name" value="TRYPSIN_HIS"/>
</dbReference>
<reference evidence="12" key="1">
    <citation type="journal article" date="2020" name="J Insects Food Feed">
        <title>The yellow mealworm (Tenebrio molitor) genome: a resource for the emerging insects as food and feed industry.</title>
        <authorList>
            <person name="Eriksson T."/>
            <person name="Andere A."/>
            <person name="Kelstrup H."/>
            <person name="Emery V."/>
            <person name="Picard C."/>
        </authorList>
    </citation>
    <scope>NUCLEOTIDE SEQUENCE</scope>
    <source>
        <strain evidence="12">Stoneville</strain>
        <tissue evidence="12">Whole head</tissue>
    </source>
</reference>
<dbReference type="GO" id="GO:0005576">
    <property type="term" value="C:extracellular region"/>
    <property type="evidence" value="ECO:0007669"/>
    <property type="project" value="UniProtKB-SubCell"/>
</dbReference>
<dbReference type="PROSITE" id="PS00135">
    <property type="entry name" value="TRYPSIN_SER"/>
    <property type="match status" value="1"/>
</dbReference>
<dbReference type="InterPro" id="IPR001314">
    <property type="entry name" value="Peptidase_S1A"/>
</dbReference>
<evidence type="ECO:0000256" key="8">
    <source>
        <dbReference type="RuleBase" id="RU363034"/>
    </source>
</evidence>
<feature type="signal peptide" evidence="10">
    <location>
        <begin position="1"/>
        <end position="17"/>
    </location>
</feature>
<dbReference type="PANTHER" id="PTHR24276:SF98">
    <property type="entry name" value="FI18310P1-RELATED"/>
    <property type="match status" value="1"/>
</dbReference>
<dbReference type="FunFam" id="2.40.10.10:FF:000068">
    <property type="entry name" value="transmembrane protease serine 2"/>
    <property type="match status" value="1"/>
</dbReference>
<comment type="similarity">
    <text evidence="2">Belongs to the peptidase S1 family.</text>
</comment>
<dbReference type="PROSITE" id="PS50240">
    <property type="entry name" value="TRYPSIN_DOM"/>
    <property type="match status" value="2"/>
</dbReference>
<keyword evidence="7" id="KW-1015">Disulfide bond</keyword>
<feature type="domain" description="Peptidase S1" evidence="11">
    <location>
        <begin position="244"/>
        <end position="530"/>
    </location>
</feature>
<dbReference type="GO" id="GO:0016485">
    <property type="term" value="P:protein processing"/>
    <property type="evidence" value="ECO:0007669"/>
    <property type="project" value="UniProtKB-ARBA"/>
</dbReference>
<feature type="domain" description="Peptidase S1" evidence="11">
    <location>
        <begin position="24"/>
        <end position="244"/>
    </location>
</feature>
<sequence length="627" mass="66980">MFAQVTTIIFLAASTLGTPIGGRIVNGTNAEEGEIPYIVSVRVANSHSCGGSILDERHILTAAHCVQYDLSYFSVQYGLTHITFTDDAPNVIAVSKITAHEDYVPGNGYKNDVAILELQDPIIFGPDAQPTKLPPAFNATPEHAPALLSGWGVDYTGGILMHDLQKVYIEVYSDDDCERIHAVTGPTDRKYHVCAGVPEGGKGQCSGDSGGPLMVNGVQVGIVSWSVKPCTVEGYPGSPIGGRIVNGTDAQDGDFPSIVSVRFLNSHNCGGSILNERYILTAAHCVVSYPASFLSVQYDVTTISSGSNAPNVLKVSSVIYNKDYTPGNGYINDVAVLKLQSPIIFGTNARPIKLPVAFNSTPENSPAELGGWGLPYSGGTVMTHLQIVNITVFSDDECERIHAQTGPTSRKYHVCAGVPQGGKGQCNGDSGGPLVVNGVQVGIVSWSVKPCTVKGYPGVFTKVSSQHYQARPESKILQSGKILRPRRIPSSIPSPNATHPSHSCRNDHDPSNRRGQPQSKKIKWHKSRVRRRITRVLVDATPSISGGAPGPGGSRGRRLAGAPVGSSTNLAGENVDVEGEQARWRVRYSDQGAEPAVRANRINAQLIQFAERPGDAADAHRRDARNR</sequence>
<keyword evidence="10" id="KW-0732">Signal</keyword>
<keyword evidence="6 8" id="KW-0720">Serine protease</keyword>
<evidence type="ECO:0000256" key="4">
    <source>
        <dbReference type="ARBA" id="ARBA00022670"/>
    </source>
</evidence>
<evidence type="ECO:0000259" key="11">
    <source>
        <dbReference type="PROSITE" id="PS50240"/>
    </source>
</evidence>
<feature type="compositionally biased region" description="Basic residues" evidence="9">
    <location>
        <begin position="520"/>
        <end position="534"/>
    </location>
</feature>
<dbReference type="PRINTS" id="PR00722">
    <property type="entry name" value="CHYMOTRYPSIN"/>
</dbReference>
<feature type="chain" id="PRO_5035232501" description="Peptidase S1 domain-containing protein" evidence="10">
    <location>
        <begin position="18"/>
        <end position="627"/>
    </location>
</feature>
<dbReference type="InterPro" id="IPR009003">
    <property type="entry name" value="Peptidase_S1_PA"/>
</dbReference>
<dbReference type="Proteomes" id="UP000719412">
    <property type="component" value="Unassembled WGS sequence"/>
</dbReference>
<dbReference type="SUPFAM" id="SSF50494">
    <property type="entry name" value="Trypsin-like serine proteases"/>
    <property type="match status" value="2"/>
</dbReference>
<dbReference type="PROSITE" id="PS00134">
    <property type="entry name" value="TRYPSIN_HIS"/>
    <property type="match status" value="1"/>
</dbReference>
<proteinExistence type="inferred from homology"/>
<name>A0A8J6H8M6_TENMO</name>
<dbReference type="InterPro" id="IPR043504">
    <property type="entry name" value="Peptidase_S1_PA_chymotrypsin"/>
</dbReference>
<dbReference type="InterPro" id="IPR050430">
    <property type="entry name" value="Peptidase_S1"/>
</dbReference>
<protein>
    <recommendedName>
        <fullName evidence="11">Peptidase S1 domain-containing protein</fullName>
    </recommendedName>
</protein>
<accession>A0A8J6H8M6</accession>
<evidence type="ECO:0000313" key="12">
    <source>
        <dbReference type="EMBL" id="KAH0809816.1"/>
    </source>
</evidence>
<keyword evidence="4 8" id="KW-0645">Protease</keyword>
<keyword evidence="5 8" id="KW-0378">Hydrolase</keyword>
<dbReference type="SMART" id="SM00020">
    <property type="entry name" value="Tryp_SPc"/>
    <property type="match status" value="2"/>
</dbReference>
<dbReference type="PANTHER" id="PTHR24276">
    <property type="entry name" value="POLYSERASE-RELATED"/>
    <property type="match status" value="1"/>
</dbReference>
<evidence type="ECO:0000256" key="2">
    <source>
        <dbReference type="ARBA" id="ARBA00007664"/>
    </source>
</evidence>
<dbReference type="Gene3D" id="2.40.10.10">
    <property type="entry name" value="Trypsin-like serine proteases"/>
    <property type="match status" value="2"/>
</dbReference>
<dbReference type="EMBL" id="JABDTM020027893">
    <property type="protein sequence ID" value="KAH0809816.1"/>
    <property type="molecule type" value="Genomic_DNA"/>
</dbReference>
<evidence type="ECO:0000256" key="6">
    <source>
        <dbReference type="ARBA" id="ARBA00022825"/>
    </source>
</evidence>
<comment type="subcellular location">
    <subcellularLocation>
        <location evidence="1">Secreted</location>
    </subcellularLocation>
</comment>
<feature type="region of interest" description="Disordered" evidence="9">
    <location>
        <begin position="467"/>
        <end position="571"/>
    </location>
</feature>
<comment type="caution">
    <text evidence="12">The sequence shown here is derived from an EMBL/GenBank/DDBJ whole genome shotgun (WGS) entry which is preliminary data.</text>
</comment>
<evidence type="ECO:0000256" key="9">
    <source>
        <dbReference type="SAM" id="MobiDB-lite"/>
    </source>
</evidence>
<reference evidence="12" key="2">
    <citation type="submission" date="2021-08" db="EMBL/GenBank/DDBJ databases">
        <authorList>
            <person name="Eriksson T."/>
        </authorList>
    </citation>
    <scope>NUCLEOTIDE SEQUENCE</scope>
    <source>
        <strain evidence="12">Stoneville</strain>
        <tissue evidence="12">Whole head</tissue>
    </source>
</reference>
<evidence type="ECO:0000256" key="5">
    <source>
        <dbReference type="ARBA" id="ARBA00022801"/>
    </source>
</evidence>
<evidence type="ECO:0000256" key="3">
    <source>
        <dbReference type="ARBA" id="ARBA00022525"/>
    </source>
</evidence>
<evidence type="ECO:0000313" key="13">
    <source>
        <dbReference type="Proteomes" id="UP000719412"/>
    </source>
</evidence>
<dbReference type="Pfam" id="PF00089">
    <property type="entry name" value="Trypsin"/>
    <property type="match status" value="2"/>
</dbReference>
<dbReference type="AlphaFoldDB" id="A0A8J6H8M6"/>
<keyword evidence="13" id="KW-1185">Reference proteome</keyword>
<evidence type="ECO:0000256" key="1">
    <source>
        <dbReference type="ARBA" id="ARBA00004613"/>
    </source>
</evidence>
<dbReference type="FunFam" id="2.40.10.10:FF:000047">
    <property type="entry name" value="Trypsin eta"/>
    <property type="match status" value="1"/>
</dbReference>
<dbReference type="InterPro" id="IPR033116">
    <property type="entry name" value="TRYPSIN_SER"/>
</dbReference>
<dbReference type="GO" id="GO:0004252">
    <property type="term" value="F:serine-type endopeptidase activity"/>
    <property type="evidence" value="ECO:0007669"/>
    <property type="project" value="InterPro"/>
</dbReference>
<evidence type="ECO:0000256" key="7">
    <source>
        <dbReference type="ARBA" id="ARBA00023157"/>
    </source>
</evidence>
<evidence type="ECO:0000256" key="10">
    <source>
        <dbReference type="SAM" id="SignalP"/>
    </source>
</evidence>
<dbReference type="CDD" id="cd00190">
    <property type="entry name" value="Tryp_SPc"/>
    <property type="match status" value="2"/>
</dbReference>
<gene>
    <name evidence="12" type="ORF">GEV33_012975</name>
</gene>
<organism evidence="12 13">
    <name type="scientific">Tenebrio molitor</name>
    <name type="common">Yellow mealworm beetle</name>
    <dbReference type="NCBI Taxonomy" id="7067"/>
    <lineage>
        <taxon>Eukaryota</taxon>
        <taxon>Metazoa</taxon>
        <taxon>Ecdysozoa</taxon>
        <taxon>Arthropoda</taxon>
        <taxon>Hexapoda</taxon>
        <taxon>Insecta</taxon>
        <taxon>Pterygota</taxon>
        <taxon>Neoptera</taxon>
        <taxon>Endopterygota</taxon>
        <taxon>Coleoptera</taxon>
        <taxon>Polyphaga</taxon>
        <taxon>Cucujiformia</taxon>
        <taxon>Tenebrionidae</taxon>
        <taxon>Tenebrio</taxon>
    </lineage>
</organism>
<dbReference type="InterPro" id="IPR001254">
    <property type="entry name" value="Trypsin_dom"/>
</dbReference>
<keyword evidence="3" id="KW-0964">Secreted</keyword>